<reference evidence="4" key="1">
    <citation type="submission" date="2018-08" db="EMBL/GenBank/DDBJ databases">
        <authorList>
            <person name="Grouzdev D.S."/>
            <person name="Krutkina M.S."/>
        </authorList>
    </citation>
    <scope>NUCLEOTIDE SEQUENCE [LARGE SCALE GENOMIC DNA]</scope>
    <source>
        <strain evidence="4">4-11</strain>
    </source>
</reference>
<evidence type="ECO:0000256" key="1">
    <source>
        <dbReference type="SAM" id="Coils"/>
    </source>
</evidence>
<name>A0A372MH85_9SPIR</name>
<gene>
    <name evidence="3" type="ORF">DYP60_07450</name>
</gene>
<evidence type="ECO:0000313" key="3">
    <source>
        <dbReference type="EMBL" id="RFU94686.1"/>
    </source>
</evidence>
<organism evidence="3 4">
    <name type="scientific">Sphaerochaeta halotolerans</name>
    <dbReference type="NCBI Taxonomy" id="2293840"/>
    <lineage>
        <taxon>Bacteria</taxon>
        <taxon>Pseudomonadati</taxon>
        <taxon>Spirochaetota</taxon>
        <taxon>Spirochaetia</taxon>
        <taxon>Spirochaetales</taxon>
        <taxon>Sphaerochaetaceae</taxon>
        <taxon>Sphaerochaeta</taxon>
    </lineage>
</organism>
<dbReference type="Pfam" id="PF01385">
    <property type="entry name" value="OrfB_IS605"/>
    <property type="match status" value="1"/>
</dbReference>
<comment type="caution">
    <text evidence="3">The sequence shown here is derived from an EMBL/GenBank/DDBJ whole genome shotgun (WGS) entry which is preliminary data.</text>
</comment>
<dbReference type="Proteomes" id="UP000264002">
    <property type="component" value="Unassembled WGS sequence"/>
</dbReference>
<proteinExistence type="predicted"/>
<sequence length="227" mass="26205">MRIKAYQRRKESLSCFECNKRIKSILKKAYPWLGEVNSQALQMASRNLDTAYKNFFQRKEAGFPRFKKRSGRQSFQCPQNCKVDFQKQELYVPKVGLVPCVFHRRFKGDVKTVTIVKEPSGKYFAKVLVETTAVPYPVEKPILRETTVGIDLGIKTLAVCSNGMEFPNHKHLAESEKKLARLQRDLSRKAKGSRNREKARIQVARIHEKIANQRKDTIEKATSMIVD</sequence>
<accession>A0A372MH85</accession>
<feature type="non-terminal residue" evidence="3">
    <location>
        <position position="227"/>
    </location>
</feature>
<dbReference type="InterPro" id="IPR001959">
    <property type="entry name" value="Transposase"/>
</dbReference>
<dbReference type="NCBIfam" id="NF040570">
    <property type="entry name" value="guided_TnpB"/>
    <property type="match status" value="1"/>
</dbReference>
<dbReference type="EMBL" id="QUWK01000007">
    <property type="protein sequence ID" value="RFU94686.1"/>
    <property type="molecule type" value="Genomic_DNA"/>
</dbReference>
<reference evidence="3 4" key="2">
    <citation type="submission" date="2018-09" db="EMBL/GenBank/DDBJ databases">
        <title>Genome of Sphaerochaeta halotolerans strain 4-11.</title>
        <authorList>
            <person name="Nazina T.N."/>
            <person name="Sokolova D.S."/>
        </authorList>
    </citation>
    <scope>NUCLEOTIDE SEQUENCE [LARGE SCALE GENOMIC DNA]</scope>
    <source>
        <strain evidence="3 4">4-11</strain>
    </source>
</reference>
<evidence type="ECO:0000313" key="4">
    <source>
        <dbReference type="Proteomes" id="UP000264002"/>
    </source>
</evidence>
<keyword evidence="1" id="KW-0175">Coiled coil</keyword>
<dbReference type="AlphaFoldDB" id="A0A372MH85"/>
<protein>
    <submittedName>
        <fullName evidence="3">Transposase</fullName>
    </submittedName>
</protein>
<feature type="domain" description="Probable transposase IS891/IS1136/IS1341" evidence="2">
    <location>
        <begin position="139"/>
        <end position="226"/>
    </location>
</feature>
<feature type="coiled-coil region" evidence="1">
    <location>
        <begin position="172"/>
        <end position="216"/>
    </location>
</feature>
<keyword evidence="4" id="KW-1185">Reference proteome</keyword>
<evidence type="ECO:0000259" key="2">
    <source>
        <dbReference type="Pfam" id="PF01385"/>
    </source>
</evidence>